<protein>
    <submittedName>
        <fullName evidence="2">Cyclic di-GMP regulator CdgR</fullName>
    </submittedName>
</protein>
<reference evidence="2" key="1">
    <citation type="submission" date="2021-04" db="EMBL/GenBank/DDBJ databases">
        <title>Difference and commonality of drug resistance evolution in various bacteria. and drug sensitivity profiles.</title>
        <authorList>
            <person name="Maeda T."/>
            <person name="Shibai A."/>
            <person name="Kawada K."/>
            <person name="Kotani H."/>
            <person name="Tarusawa Y."/>
            <person name="Tanabe K."/>
            <person name="Furusawa C."/>
        </authorList>
    </citation>
    <scope>NUCLEOTIDE SEQUENCE</scope>
    <source>
        <strain evidence="2">JCM 8580</strain>
    </source>
</reference>
<name>A0AA86M6S3_9ENTR</name>
<evidence type="ECO:0000313" key="2">
    <source>
        <dbReference type="EMBL" id="BCU55875.1"/>
    </source>
</evidence>
<dbReference type="Pfam" id="PF00563">
    <property type="entry name" value="EAL"/>
    <property type="match status" value="1"/>
</dbReference>
<evidence type="ECO:0000259" key="1">
    <source>
        <dbReference type="Pfam" id="PF00563"/>
    </source>
</evidence>
<dbReference type="AlphaFoldDB" id="A0AA86M6S3"/>
<gene>
    <name evidence="2" type="ORF">ENKO_24690</name>
</gene>
<dbReference type="RefSeq" id="WP_088222019.1">
    <property type="nucleotide sequence ID" value="NZ_AP024590.1"/>
</dbReference>
<dbReference type="EMBL" id="AP024590">
    <property type="protein sequence ID" value="BCU55875.1"/>
    <property type="molecule type" value="Genomic_DNA"/>
</dbReference>
<organism evidence="2 3">
    <name type="scientific">Enterobacter kobei</name>
    <dbReference type="NCBI Taxonomy" id="208224"/>
    <lineage>
        <taxon>Bacteria</taxon>
        <taxon>Pseudomonadati</taxon>
        <taxon>Pseudomonadota</taxon>
        <taxon>Gammaproteobacteria</taxon>
        <taxon>Enterobacterales</taxon>
        <taxon>Enterobacteriaceae</taxon>
        <taxon>Enterobacter</taxon>
        <taxon>Enterobacter cloacae complex</taxon>
    </lineage>
</organism>
<dbReference type="SUPFAM" id="SSF141868">
    <property type="entry name" value="EAL domain-like"/>
    <property type="match status" value="1"/>
</dbReference>
<sequence>MIVTLETTWRTELLLRPARSAQGKLEGLEIIVNFIGADGHVHTPAGQVLPRLSAQSALTLFSEQLALLDACKLFFMQHNIPAWINITPLIAGALLSDPELAASVERFPFLEFTINENYPDLNKGKGHPELSPLAERYSLVLANFGAGMSSTRALFDGLFKRVILDKNFVHHRLTSTSFEPFMRTILSQVKPYCQSIMIAGIDNETTLQRVMPFQFQAMMGALWPPVSVAALTTLVQG</sequence>
<dbReference type="InterPro" id="IPR035919">
    <property type="entry name" value="EAL_sf"/>
</dbReference>
<dbReference type="InterPro" id="IPR001633">
    <property type="entry name" value="EAL_dom"/>
</dbReference>
<proteinExistence type="predicted"/>
<evidence type="ECO:0000313" key="3">
    <source>
        <dbReference type="Proteomes" id="UP000682928"/>
    </source>
</evidence>
<feature type="domain" description="EAL" evidence="1">
    <location>
        <begin position="19"/>
        <end position="223"/>
    </location>
</feature>
<accession>A0AA86M6S3</accession>
<dbReference type="Gene3D" id="3.20.20.450">
    <property type="entry name" value="EAL domain"/>
    <property type="match status" value="1"/>
</dbReference>
<dbReference type="Proteomes" id="UP000682928">
    <property type="component" value="Chromosome"/>
</dbReference>